<dbReference type="InterPro" id="IPR006566">
    <property type="entry name" value="FBD"/>
</dbReference>
<dbReference type="SUPFAM" id="SSF81383">
    <property type="entry name" value="F-box domain"/>
    <property type="match status" value="1"/>
</dbReference>
<proteinExistence type="predicted"/>
<dbReference type="Proteomes" id="UP001417504">
    <property type="component" value="Unassembled WGS sequence"/>
</dbReference>
<evidence type="ECO:0000313" key="4">
    <source>
        <dbReference type="Proteomes" id="UP001417504"/>
    </source>
</evidence>
<dbReference type="SUPFAM" id="SSF52047">
    <property type="entry name" value="RNI-like"/>
    <property type="match status" value="1"/>
</dbReference>
<feature type="region of interest" description="Disordered" evidence="1">
    <location>
        <begin position="1"/>
        <end position="22"/>
    </location>
</feature>
<accession>A0AAP0KRG9</accession>
<dbReference type="SMART" id="SM00579">
    <property type="entry name" value="FBD"/>
    <property type="match status" value="1"/>
</dbReference>
<evidence type="ECO:0000313" key="3">
    <source>
        <dbReference type="EMBL" id="KAK9156104.1"/>
    </source>
</evidence>
<protein>
    <recommendedName>
        <fullName evidence="2">F-box domain-containing protein</fullName>
    </recommendedName>
</protein>
<feature type="compositionally biased region" description="Polar residues" evidence="1">
    <location>
        <begin position="1"/>
        <end position="11"/>
    </location>
</feature>
<dbReference type="InterPro" id="IPR001810">
    <property type="entry name" value="F-box_dom"/>
</dbReference>
<dbReference type="CDD" id="cd22160">
    <property type="entry name" value="F-box_AtFBL13-like"/>
    <property type="match status" value="1"/>
</dbReference>
<dbReference type="Pfam" id="PF00646">
    <property type="entry name" value="F-box"/>
    <property type="match status" value="1"/>
</dbReference>
<comment type="caution">
    <text evidence="3">The sequence shown here is derived from an EMBL/GenBank/DDBJ whole genome shotgun (WGS) entry which is preliminary data.</text>
</comment>
<dbReference type="EMBL" id="JBBNAE010000001">
    <property type="protein sequence ID" value="KAK9156104.1"/>
    <property type="molecule type" value="Genomic_DNA"/>
</dbReference>
<gene>
    <name evidence="3" type="ORF">Sjap_003584</name>
</gene>
<dbReference type="SMART" id="SM00256">
    <property type="entry name" value="FBOX"/>
    <property type="match status" value="1"/>
</dbReference>
<sequence length="468" mass="54038">MEESMNISHVSSDAIEEEKKKKKKRRSQYGISDLPDSILHHIFSFLNIQHAVRASVLSKRFRNLWKSLTYLNFVTSADDEQPTHYEDFVIMVNNVLILRDKSDIVRLRVHFKNEDIAPHIESWIFAAIQYNVREVDLRVHALYDLPTSLFFSKSLKVLRLSLTECVRMFTFPSLGPPMLEVLILKFCAVVWANNISGFISACSSLKDLVLEEVELEPEMTYHIKNGNLKRFVIKDEIMFANESHCIFQINAPNLTAFTCSIEMQTEILFAPLPLLNFADIELEVKTDLTEDEKQRYLWQITRLLNAVRNVKSLKLSADVFDQVAFEPRVVPDCRSMQFHNLTYLSFRTSLSRDCIFTIVELLKISPKIKTLVIHVAEENLTSGNMGECLELGCMLHHLKVLKIHGVIGCVNEIKLLQLVLEKAIVLEKMLIWTSKYDMPPHREKRLESFRKTLSTVPRVSSNATISFF</sequence>
<dbReference type="PANTHER" id="PTHR31900:SF32">
    <property type="entry name" value="F-BOX_RNI_FBD-LIKE DOMAIN PROTEIN"/>
    <property type="match status" value="1"/>
</dbReference>
<reference evidence="3 4" key="1">
    <citation type="submission" date="2024-01" db="EMBL/GenBank/DDBJ databases">
        <title>Genome assemblies of Stephania.</title>
        <authorList>
            <person name="Yang L."/>
        </authorList>
    </citation>
    <scope>NUCLEOTIDE SEQUENCE [LARGE SCALE GENOMIC DNA]</scope>
    <source>
        <strain evidence="3">QJT</strain>
        <tissue evidence="3">Leaf</tissue>
    </source>
</reference>
<feature type="domain" description="F-box" evidence="2">
    <location>
        <begin position="28"/>
        <end position="73"/>
    </location>
</feature>
<keyword evidence="4" id="KW-1185">Reference proteome</keyword>
<dbReference type="AlphaFoldDB" id="A0AAP0KRG9"/>
<name>A0AAP0KRG9_9MAGN</name>
<dbReference type="Gene3D" id="1.20.1280.50">
    <property type="match status" value="1"/>
</dbReference>
<evidence type="ECO:0000259" key="2">
    <source>
        <dbReference type="PROSITE" id="PS50181"/>
    </source>
</evidence>
<organism evidence="3 4">
    <name type="scientific">Stephania japonica</name>
    <dbReference type="NCBI Taxonomy" id="461633"/>
    <lineage>
        <taxon>Eukaryota</taxon>
        <taxon>Viridiplantae</taxon>
        <taxon>Streptophyta</taxon>
        <taxon>Embryophyta</taxon>
        <taxon>Tracheophyta</taxon>
        <taxon>Spermatophyta</taxon>
        <taxon>Magnoliopsida</taxon>
        <taxon>Ranunculales</taxon>
        <taxon>Menispermaceae</taxon>
        <taxon>Menispermoideae</taxon>
        <taxon>Cissampelideae</taxon>
        <taxon>Stephania</taxon>
    </lineage>
</organism>
<dbReference type="InterPro" id="IPR050232">
    <property type="entry name" value="FBL13/AtMIF1-like"/>
</dbReference>
<dbReference type="PROSITE" id="PS50181">
    <property type="entry name" value="FBOX"/>
    <property type="match status" value="1"/>
</dbReference>
<dbReference type="InterPro" id="IPR036047">
    <property type="entry name" value="F-box-like_dom_sf"/>
</dbReference>
<evidence type="ECO:0000256" key="1">
    <source>
        <dbReference type="SAM" id="MobiDB-lite"/>
    </source>
</evidence>
<dbReference type="Gene3D" id="3.80.10.10">
    <property type="entry name" value="Ribonuclease Inhibitor"/>
    <property type="match status" value="1"/>
</dbReference>
<dbReference type="InterPro" id="IPR032675">
    <property type="entry name" value="LRR_dom_sf"/>
</dbReference>
<dbReference type="Pfam" id="PF08387">
    <property type="entry name" value="FBD"/>
    <property type="match status" value="1"/>
</dbReference>
<dbReference type="InterPro" id="IPR053781">
    <property type="entry name" value="F-box_AtFBL13-like"/>
</dbReference>
<dbReference type="PANTHER" id="PTHR31900">
    <property type="entry name" value="F-BOX/RNI SUPERFAMILY PROTEIN-RELATED"/>
    <property type="match status" value="1"/>
</dbReference>